<evidence type="ECO:0000256" key="6">
    <source>
        <dbReference type="SAM" id="MobiDB-lite"/>
    </source>
</evidence>
<keyword evidence="4 7" id="KW-1133">Transmembrane helix</keyword>
<dbReference type="Gene3D" id="2.40.100.20">
    <property type="match status" value="1"/>
</dbReference>
<accession>A0A7Y0EQ67</accession>
<feature type="transmembrane region" description="Helical" evidence="7">
    <location>
        <begin position="109"/>
        <end position="130"/>
    </location>
</feature>
<feature type="transmembrane region" description="Helical" evidence="7">
    <location>
        <begin position="45"/>
        <end position="68"/>
    </location>
</feature>
<dbReference type="InterPro" id="IPR036259">
    <property type="entry name" value="MFS_trans_sf"/>
</dbReference>
<feature type="transmembrane region" description="Helical" evidence="7">
    <location>
        <begin position="80"/>
        <end position="103"/>
    </location>
</feature>
<evidence type="ECO:0000256" key="2">
    <source>
        <dbReference type="ARBA" id="ARBA00022475"/>
    </source>
</evidence>
<dbReference type="CDD" id="cd17324">
    <property type="entry name" value="MFS_NepI_like"/>
    <property type="match status" value="1"/>
</dbReference>
<sequence length="572" mass="60104">MAQASSGTHATNLRILLLAVGAFGIINTEMGITGILPAVAGEYGVTVATAGLLVSMFALAVAFSGPIAPLLCSRFRRKTVMLASLVVFTVCSFASAFVSSFPLLLALRIIPAIMQPVYTSFAFSEAAFSVREQDAPKATAKVMMGVSAGMVLGVPCVNWIVSMSSVHGGMLFCAAVNGFALLALIFGLPSGEQPQAMSYGSQLKHLLEGRTWLSILGVVALNGAVFGVFSYFSEYLGTVTGLPDSTISLMLLVYGLMNIVGNMIAGRELVRSPRRFVCLLPFPLAAMFALLFIFGAGAILAAVILVVLGVLAGCVANVNQYWISVAMLDAPEFANGLFLAATNLGTMIGTQLVGALIDSIGSRMIPLGGIIMLVVALPLLLARVAPQIRAKLRVVMAAVASVMLLLTSGCAMTNSSSAEHAAETQATQQAAPQQESEEADGGETAEHTNGTTESEHDMNAITITVNGQSFTATLADTETARAFAERLPMTLTMDEMNGNEKYHYLDESLPSNSSNPGTIHTGDLMLYGSDCVVLFYKTFQTSYSYTRIGSIDNPDALAQAVGRGNASVTFSN</sequence>
<feature type="transmembrane region" description="Helical" evidence="7">
    <location>
        <begin position="212"/>
        <end position="233"/>
    </location>
</feature>
<keyword evidence="2" id="KW-1003">Cell membrane</keyword>
<dbReference type="InterPro" id="IPR011701">
    <property type="entry name" value="MFS"/>
</dbReference>
<dbReference type="PANTHER" id="PTHR43124:SF3">
    <property type="entry name" value="CHLORAMPHENICOL EFFLUX PUMP RV0191"/>
    <property type="match status" value="1"/>
</dbReference>
<dbReference type="Proteomes" id="UP000532194">
    <property type="component" value="Unassembled WGS sequence"/>
</dbReference>
<dbReference type="InterPro" id="IPR020846">
    <property type="entry name" value="MFS_dom"/>
</dbReference>
<dbReference type="PANTHER" id="PTHR43124">
    <property type="entry name" value="PURINE EFFLUX PUMP PBUE"/>
    <property type="match status" value="1"/>
</dbReference>
<evidence type="ECO:0000313" key="10">
    <source>
        <dbReference type="Proteomes" id="UP000532194"/>
    </source>
</evidence>
<feature type="transmembrane region" description="Helical" evidence="7">
    <location>
        <begin position="245"/>
        <end position="264"/>
    </location>
</feature>
<feature type="transmembrane region" description="Helical" evidence="7">
    <location>
        <begin position="142"/>
        <end position="161"/>
    </location>
</feature>
<feature type="transmembrane region" description="Helical" evidence="7">
    <location>
        <begin position="363"/>
        <end position="382"/>
    </location>
</feature>
<keyword evidence="3 7" id="KW-0812">Transmembrane</keyword>
<protein>
    <submittedName>
        <fullName evidence="9">MFS transporter</fullName>
    </submittedName>
</protein>
<evidence type="ECO:0000259" key="8">
    <source>
        <dbReference type="PROSITE" id="PS50850"/>
    </source>
</evidence>
<dbReference type="InterPro" id="IPR050189">
    <property type="entry name" value="MFS_Efflux_Transporters"/>
</dbReference>
<dbReference type="PROSITE" id="PS50850">
    <property type="entry name" value="MFS"/>
    <property type="match status" value="1"/>
</dbReference>
<evidence type="ECO:0000313" key="9">
    <source>
        <dbReference type="EMBL" id="NMM94409.1"/>
    </source>
</evidence>
<dbReference type="Pfam" id="PF18050">
    <property type="entry name" value="Cyclophil_like2"/>
    <property type="match status" value="1"/>
</dbReference>
<dbReference type="RefSeq" id="WP_205832768.1">
    <property type="nucleotide sequence ID" value="NZ_JAAIII010000004.1"/>
</dbReference>
<feature type="compositionally biased region" description="Low complexity" evidence="6">
    <location>
        <begin position="416"/>
        <end position="434"/>
    </location>
</feature>
<evidence type="ECO:0000256" key="7">
    <source>
        <dbReference type="SAM" id="Phobius"/>
    </source>
</evidence>
<comment type="caution">
    <text evidence="9">The sequence shown here is derived from an EMBL/GenBank/DDBJ whole genome shotgun (WGS) entry which is preliminary data.</text>
</comment>
<dbReference type="InterPro" id="IPR041183">
    <property type="entry name" value="Cyclophilin-like"/>
</dbReference>
<dbReference type="AlphaFoldDB" id="A0A7Y0EQ67"/>
<keyword evidence="10" id="KW-1185">Reference proteome</keyword>
<dbReference type="SUPFAM" id="SSF50891">
    <property type="entry name" value="Cyclophilin-like"/>
    <property type="match status" value="1"/>
</dbReference>
<evidence type="ECO:0000256" key="4">
    <source>
        <dbReference type="ARBA" id="ARBA00022989"/>
    </source>
</evidence>
<evidence type="ECO:0000256" key="3">
    <source>
        <dbReference type="ARBA" id="ARBA00022692"/>
    </source>
</evidence>
<gene>
    <name evidence="9" type="ORF">G1C95_1596</name>
</gene>
<feature type="region of interest" description="Disordered" evidence="6">
    <location>
        <begin position="416"/>
        <end position="458"/>
    </location>
</feature>
<name>A0A7Y0EQ67_9BIFI</name>
<dbReference type="SUPFAM" id="SSF103473">
    <property type="entry name" value="MFS general substrate transporter"/>
    <property type="match status" value="1"/>
</dbReference>
<evidence type="ECO:0000256" key="1">
    <source>
        <dbReference type="ARBA" id="ARBA00004651"/>
    </source>
</evidence>
<feature type="domain" description="Major facilitator superfamily (MFS) profile" evidence="8">
    <location>
        <begin position="14"/>
        <end position="386"/>
    </location>
</feature>
<dbReference type="EMBL" id="JAAIII010000004">
    <property type="protein sequence ID" value="NMM94409.1"/>
    <property type="molecule type" value="Genomic_DNA"/>
</dbReference>
<feature type="transmembrane region" description="Helical" evidence="7">
    <location>
        <begin position="300"/>
        <end position="322"/>
    </location>
</feature>
<comment type="subcellular location">
    <subcellularLocation>
        <location evidence="1">Cell membrane</location>
        <topology evidence="1">Multi-pass membrane protein</topology>
    </subcellularLocation>
</comment>
<reference evidence="9 10" key="1">
    <citation type="submission" date="2020-02" db="EMBL/GenBank/DDBJ databases">
        <title>Characterization of phylogenetic diversity of novel bifidobacterial species isolated in Czech ZOOs.</title>
        <authorList>
            <person name="Lugli G.A."/>
            <person name="Vera N.B."/>
            <person name="Ventura M."/>
        </authorList>
    </citation>
    <scope>NUCLEOTIDE SEQUENCE [LARGE SCALE GENOMIC DNA]</scope>
    <source>
        <strain evidence="9 10">DSM 109957</strain>
    </source>
</reference>
<feature type="transmembrane region" description="Helical" evidence="7">
    <location>
        <begin position="334"/>
        <end position="357"/>
    </location>
</feature>
<feature type="transmembrane region" description="Helical" evidence="7">
    <location>
        <begin position="15"/>
        <end position="39"/>
    </location>
</feature>
<dbReference type="Pfam" id="PF07690">
    <property type="entry name" value="MFS_1"/>
    <property type="match status" value="1"/>
</dbReference>
<proteinExistence type="predicted"/>
<dbReference type="Gene3D" id="1.20.1250.20">
    <property type="entry name" value="MFS general substrate transporter like domains"/>
    <property type="match status" value="2"/>
</dbReference>
<keyword evidence="5 7" id="KW-0472">Membrane</keyword>
<organism evidence="9 10">
    <name type="scientific">Bifidobacterium oedipodis</name>
    <dbReference type="NCBI Taxonomy" id="2675322"/>
    <lineage>
        <taxon>Bacteria</taxon>
        <taxon>Bacillati</taxon>
        <taxon>Actinomycetota</taxon>
        <taxon>Actinomycetes</taxon>
        <taxon>Bifidobacteriales</taxon>
        <taxon>Bifidobacteriaceae</taxon>
        <taxon>Bifidobacterium</taxon>
    </lineage>
</organism>
<evidence type="ECO:0000256" key="5">
    <source>
        <dbReference type="ARBA" id="ARBA00023136"/>
    </source>
</evidence>
<dbReference type="GO" id="GO:0005886">
    <property type="term" value="C:plasma membrane"/>
    <property type="evidence" value="ECO:0007669"/>
    <property type="project" value="UniProtKB-SubCell"/>
</dbReference>
<feature type="transmembrane region" description="Helical" evidence="7">
    <location>
        <begin position="394"/>
        <end position="414"/>
    </location>
</feature>
<dbReference type="InterPro" id="IPR029000">
    <property type="entry name" value="Cyclophilin-like_dom_sf"/>
</dbReference>
<feature type="transmembrane region" description="Helical" evidence="7">
    <location>
        <begin position="167"/>
        <end position="191"/>
    </location>
</feature>
<dbReference type="GO" id="GO:0022857">
    <property type="term" value="F:transmembrane transporter activity"/>
    <property type="evidence" value="ECO:0007669"/>
    <property type="project" value="InterPro"/>
</dbReference>
<feature type="transmembrane region" description="Helical" evidence="7">
    <location>
        <begin position="276"/>
        <end position="294"/>
    </location>
</feature>